<name>A0AA37QGE2_9BACT</name>
<evidence type="ECO:0000256" key="1">
    <source>
        <dbReference type="SAM" id="MobiDB-lite"/>
    </source>
</evidence>
<protein>
    <submittedName>
        <fullName evidence="3">Uncharacterized protein</fullName>
    </submittedName>
</protein>
<gene>
    <name evidence="3" type="ORF">rosag_18260</name>
</gene>
<keyword evidence="2" id="KW-0472">Membrane</keyword>
<feature type="compositionally biased region" description="Basic residues" evidence="1">
    <location>
        <begin position="25"/>
        <end position="37"/>
    </location>
</feature>
<keyword evidence="2" id="KW-1133">Transmembrane helix</keyword>
<proteinExistence type="predicted"/>
<keyword evidence="2" id="KW-0812">Transmembrane</keyword>
<dbReference type="EMBL" id="BRXS01000003">
    <property type="protein sequence ID" value="GLC25313.1"/>
    <property type="molecule type" value="Genomic_DNA"/>
</dbReference>
<feature type="compositionally biased region" description="Basic and acidic residues" evidence="1">
    <location>
        <begin position="38"/>
        <end position="58"/>
    </location>
</feature>
<feature type="region of interest" description="Disordered" evidence="1">
    <location>
        <begin position="23"/>
        <end position="69"/>
    </location>
</feature>
<sequence length="217" mass="22842">MDTYTFSLALGAAGLTVMAASGLGRHGHHGQSGHQVHHGPDGHHGHDHGAAHHHDAAPHHGAAQHAAAPHHHGGRDVLWSLASPRVLCSALVGFGATGLLLRPFVGGVALVALALLGGVAFERLVVAPLWRFLLRFASAPARTLESALLDEARAASGFDANGQGLVALEVDGQVVQVLGTLRHEDRVLGLRVRAGDRLRVEHVDPERHRCTVSFLGR</sequence>
<evidence type="ECO:0000313" key="3">
    <source>
        <dbReference type="EMBL" id="GLC25313.1"/>
    </source>
</evidence>
<keyword evidence="4" id="KW-1185">Reference proteome</keyword>
<evidence type="ECO:0000256" key="2">
    <source>
        <dbReference type="SAM" id="Phobius"/>
    </source>
</evidence>
<comment type="caution">
    <text evidence="3">The sequence shown here is derived from an EMBL/GenBank/DDBJ whole genome shotgun (WGS) entry which is preliminary data.</text>
</comment>
<evidence type="ECO:0000313" key="4">
    <source>
        <dbReference type="Proteomes" id="UP001161325"/>
    </source>
</evidence>
<dbReference type="AlphaFoldDB" id="A0AA37QGE2"/>
<organism evidence="3 4">
    <name type="scientific">Roseisolibacter agri</name>
    <dbReference type="NCBI Taxonomy" id="2014610"/>
    <lineage>
        <taxon>Bacteria</taxon>
        <taxon>Pseudomonadati</taxon>
        <taxon>Gemmatimonadota</taxon>
        <taxon>Gemmatimonadia</taxon>
        <taxon>Gemmatimonadales</taxon>
        <taxon>Gemmatimonadaceae</taxon>
        <taxon>Roseisolibacter</taxon>
    </lineage>
</organism>
<dbReference type="Proteomes" id="UP001161325">
    <property type="component" value="Unassembled WGS sequence"/>
</dbReference>
<dbReference type="RefSeq" id="WP_284349766.1">
    <property type="nucleotide sequence ID" value="NZ_BRXS01000003.1"/>
</dbReference>
<reference evidence="3" key="1">
    <citation type="submission" date="2022-08" db="EMBL/GenBank/DDBJ databases">
        <title>Draft genome sequencing of Roseisolibacter agri AW1220.</title>
        <authorList>
            <person name="Tobiishi Y."/>
            <person name="Tonouchi A."/>
        </authorList>
    </citation>
    <scope>NUCLEOTIDE SEQUENCE</scope>
    <source>
        <strain evidence="3">AW1220</strain>
    </source>
</reference>
<accession>A0AA37QGE2</accession>
<feature type="transmembrane region" description="Helical" evidence="2">
    <location>
        <begin position="104"/>
        <end position="126"/>
    </location>
</feature>